<dbReference type="RefSeq" id="WP_194502621.1">
    <property type="nucleotide sequence ID" value="NZ_JADIVZ010000002.1"/>
</dbReference>
<dbReference type="AlphaFoldDB" id="A0A930Y6W1"/>
<protein>
    <submittedName>
        <fullName evidence="1">Uncharacterized protein</fullName>
    </submittedName>
</protein>
<gene>
    <name evidence="1" type="ORF">ISG29_06855</name>
</gene>
<evidence type="ECO:0000313" key="1">
    <source>
        <dbReference type="EMBL" id="MBF4161407.1"/>
    </source>
</evidence>
<accession>A0A930Y6W1</accession>
<evidence type="ECO:0000313" key="2">
    <source>
        <dbReference type="Proteomes" id="UP000656804"/>
    </source>
</evidence>
<keyword evidence="2" id="KW-1185">Reference proteome</keyword>
<organism evidence="1 2">
    <name type="scientific">Nocardioides acrostichi</name>
    <dbReference type="NCBI Taxonomy" id="2784339"/>
    <lineage>
        <taxon>Bacteria</taxon>
        <taxon>Bacillati</taxon>
        <taxon>Actinomycetota</taxon>
        <taxon>Actinomycetes</taxon>
        <taxon>Propionibacteriales</taxon>
        <taxon>Nocardioidaceae</taxon>
        <taxon>Nocardioides</taxon>
    </lineage>
</organism>
<dbReference type="EMBL" id="JADIVZ010000002">
    <property type="protein sequence ID" value="MBF4161407.1"/>
    <property type="molecule type" value="Genomic_DNA"/>
</dbReference>
<name>A0A930Y6W1_9ACTN</name>
<sequence>MHARERADDLAEWLVGLGLLDVLDGAGLPSPARGHDGHWHWREHDTGEPLTDARLTELDGHLRAHGDDPRHGVPVALVQLARQARVRELLLASDWLTHSSLAERRHCSESAARFWTARAAAEHRLLVVPTDLAQLVPAFQLEADGEPRPDLAPVLAALLPALGAGGRGGLDPWLVWGWLTTPAGLLGGEVPEQAVRSSADAAVVVRAAEALAARS</sequence>
<proteinExistence type="predicted"/>
<comment type="caution">
    <text evidence="1">The sequence shown here is derived from an EMBL/GenBank/DDBJ whole genome shotgun (WGS) entry which is preliminary data.</text>
</comment>
<dbReference type="Proteomes" id="UP000656804">
    <property type="component" value="Unassembled WGS sequence"/>
</dbReference>
<reference evidence="1" key="1">
    <citation type="submission" date="2020-11" db="EMBL/GenBank/DDBJ databases">
        <title>Nocardioides sp. CBS4Y-1, whole genome shotgun sequence.</title>
        <authorList>
            <person name="Tuo L."/>
        </authorList>
    </citation>
    <scope>NUCLEOTIDE SEQUENCE</scope>
    <source>
        <strain evidence="1">CBS4Y-1</strain>
    </source>
</reference>